<dbReference type="EMBL" id="MLKD01000005">
    <property type="protein sequence ID" value="OQE26729.1"/>
    <property type="molecule type" value="Genomic_DNA"/>
</dbReference>
<dbReference type="PANTHER" id="PTHR37012">
    <property type="entry name" value="B-ZIP TRANSCRIPTION FACTOR (EUROFUNG)-RELATED"/>
    <property type="match status" value="1"/>
</dbReference>
<comment type="caution">
    <text evidence="1">The sequence shown here is derived from an EMBL/GenBank/DDBJ whole genome shotgun (WGS) entry which is preliminary data.</text>
</comment>
<accession>A0A1V6TLL3</accession>
<dbReference type="Pfam" id="PF11905">
    <property type="entry name" value="DUF3425"/>
    <property type="match status" value="1"/>
</dbReference>
<gene>
    <name evidence="1" type="ORF">PENSTE_c005G04112</name>
</gene>
<dbReference type="Proteomes" id="UP000191285">
    <property type="component" value="Unassembled WGS sequence"/>
</dbReference>
<dbReference type="PANTHER" id="PTHR37012:SF2">
    <property type="entry name" value="BZIP DOMAIN-CONTAINING PROTEIN-RELATED"/>
    <property type="match status" value="1"/>
</dbReference>
<keyword evidence="2" id="KW-1185">Reference proteome</keyword>
<dbReference type="AlphaFoldDB" id="A0A1V6TLL3"/>
<sequence length="364" mass="42030">MLFYCVGLAGIKRGFIQDFCMDNVVQIISGTSTIYSHIMQRKLQGSKPRVRTSTQMERKRLLDRENQRIRRQRVKDRIMTTQNELELVKRNFKLAMIRLGSLQIEMEVKELQYSGQLNSQIMQSSAASNDSNPSGTLAMSRSGIPNNPIRISCQCYCGDEHNSILDCFCYGCLCLLLNAHMALQQDVLMPLLYPRTPKLADLLLLESDSNPISQFIGTHIKRFGPAKLTDIAAVYLIIYRLLRWRLYPVQETYRDIPQWYLPTTLQLSQPHSLCVDFLAWPDLRDYLIASLDPIQQVSFNKMIGESITVDWSSDEEFLIRDEHGALALNPAFEEHIFEYSNWKIHRDPWGLKNSHLTHLVNITD</sequence>
<dbReference type="OrthoDB" id="4161589at2759"/>
<reference evidence="2" key="1">
    <citation type="journal article" date="2017" name="Nat. Microbiol.">
        <title>Global analysis of biosynthetic gene clusters reveals vast potential of secondary metabolite production in Penicillium species.</title>
        <authorList>
            <person name="Nielsen J.C."/>
            <person name="Grijseels S."/>
            <person name="Prigent S."/>
            <person name="Ji B."/>
            <person name="Dainat J."/>
            <person name="Nielsen K.F."/>
            <person name="Frisvad J.C."/>
            <person name="Workman M."/>
            <person name="Nielsen J."/>
        </authorList>
    </citation>
    <scope>NUCLEOTIDE SEQUENCE [LARGE SCALE GENOMIC DNA]</scope>
    <source>
        <strain evidence="2">IBT 24891</strain>
    </source>
</reference>
<protein>
    <recommendedName>
        <fullName evidence="3">BZIP domain-containing protein</fullName>
    </recommendedName>
</protein>
<evidence type="ECO:0000313" key="2">
    <source>
        <dbReference type="Proteomes" id="UP000191285"/>
    </source>
</evidence>
<evidence type="ECO:0000313" key="1">
    <source>
        <dbReference type="EMBL" id="OQE26729.1"/>
    </source>
</evidence>
<dbReference type="InterPro" id="IPR021833">
    <property type="entry name" value="DUF3425"/>
</dbReference>
<organism evidence="1 2">
    <name type="scientific">Penicillium steckii</name>
    <dbReference type="NCBI Taxonomy" id="303698"/>
    <lineage>
        <taxon>Eukaryota</taxon>
        <taxon>Fungi</taxon>
        <taxon>Dikarya</taxon>
        <taxon>Ascomycota</taxon>
        <taxon>Pezizomycotina</taxon>
        <taxon>Eurotiomycetes</taxon>
        <taxon>Eurotiomycetidae</taxon>
        <taxon>Eurotiales</taxon>
        <taxon>Aspergillaceae</taxon>
        <taxon>Penicillium</taxon>
    </lineage>
</organism>
<name>A0A1V6TLL3_9EURO</name>
<evidence type="ECO:0008006" key="3">
    <source>
        <dbReference type="Google" id="ProtNLM"/>
    </source>
</evidence>
<proteinExistence type="predicted"/>